<keyword evidence="3" id="KW-1185">Reference proteome</keyword>
<dbReference type="SUPFAM" id="SSF54913">
    <property type="entry name" value="GlnB-like"/>
    <property type="match status" value="1"/>
</dbReference>
<dbReference type="InterPro" id="IPR018551">
    <property type="entry name" value="DUF2007"/>
</dbReference>
<gene>
    <name evidence="2" type="ORF">DES35_10235</name>
</gene>
<dbReference type="Gene3D" id="3.30.70.790">
    <property type="entry name" value="UreE, C-terminal domain"/>
    <property type="match status" value="1"/>
</dbReference>
<reference evidence="2 3" key="1">
    <citation type="submission" date="2018-07" db="EMBL/GenBank/DDBJ databases">
        <title>Genomic Encyclopedia of Type Strains, Phase IV (KMG-IV): sequencing the most valuable type-strain genomes for metagenomic binning, comparative biology and taxonomic classification.</title>
        <authorList>
            <person name="Goeker M."/>
        </authorList>
    </citation>
    <scope>NUCLEOTIDE SEQUENCE [LARGE SCALE GENOMIC DNA]</scope>
    <source>
        <strain evidence="2 3">DSM 21410</strain>
    </source>
</reference>
<accession>A0A369A5G0</accession>
<organism evidence="2 3">
    <name type="scientific">Schleiferia thermophila</name>
    <dbReference type="NCBI Taxonomy" id="884107"/>
    <lineage>
        <taxon>Bacteria</taxon>
        <taxon>Pseudomonadati</taxon>
        <taxon>Bacteroidota</taxon>
        <taxon>Flavobacteriia</taxon>
        <taxon>Flavobacteriales</taxon>
        <taxon>Schleiferiaceae</taxon>
        <taxon>Schleiferia</taxon>
    </lineage>
</organism>
<protein>
    <submittedName>
        <fullName evidence="2">Putative signal transducing protein</fullName>
    </submittedName>
</protein>
<comment type="caution">
    <text evidence="2">The sequence shown here is derived from an EMBL/GenBank/DDBJ whole genome shotgun (WGS) entry which is preliminary data.</text>
</comment>
<name>A0A369A5G0_9FLAO</name>
<evidence type="ECO:0000259" key="1">
    <source>
        <dbReference type="Pfam" id="PF09413"/>
    </source>
</evidence>
<evidence type="ECO:0000313" key="3">
    <source>
        <dbReference type="Proteomes" id="UP000253517"/>
    </source>
</evidence>
<feature type="domain" description="DUF2007" evidence="1">
    <location>
        <begin position="7"/>
        <end position="68"/>
    </location>
</feature>
<dbReference type="RefSeq" id="WP_170125711.1">
    <property type="nucleotide sequence ID" value="NZ_BHZF01000002.1"/>
</dbReference>
<dbReference type="AlphaFoldDB" id="A0A369A5G0"/>
<dbReference type="Pfam" id="PF09413">
    <property type="entry name" value="DUF2007"/>
    <property type="match status" value="1"/>
</dbReference>
<evidence type="ECO:0000313" key="2">
    <source>
        <dbReference type="EMBL" id="RCX03586.1"/>
    </source>
</evidence>
<proteinExistence type="predicted"/>
<dbReference type="EMBL" id="QPJS01000002">
    <property type="protein sequence ID" value="RCX03586.1"/>
    <property type="molecule type" value="Genomic_DNA"/>
</dbReference>
<dbReference type="Proteomes" id="UP000253517">
    <property type="component" value="Unassembled WGS sequence"/>
</dbReference>
<sequence>MPDENQWVLLTEVGQMSEAAIVCSKLESAGIKTFVKNQNMNTLLGPGISGFSIEIYVLLSDLEKAADVVFS</sequence>
<dbReference type="InterPro" id="IPR011322">
    <property type="entry name" value="N-reg_PII-like_a/b"/>
</dbReference>